<dbReference type="EMBL" id="UZAF01001329">
    <property type="protein sequence ID" value="VDO08041.1"/>
    <property type="molecule type" value="Genomic_DNA"/>
</dbReference>
<gene>
    <name evidence="1" type="ORF">HPLM_LOCUS1133</name>
</gene>
<dbReference type="Proteomes" id="UP000268014">
    <property type="component" value="Unassembled WGS sequence"/>
</dbReference>
<accession>A0A0N4VV15</accession>
<reference evidence="1 2" key="2">
    <citation type="submission" date="2018-11" db="EMBL/GenBank/DDBJ databases">
        <authorList>
            <consortium name="Pathogen Informatics"/>
        </authorList>
    </citation>
    <scope>NUCLEOTIDE SEQUENCE [LARGE SCALE GENOMIC DNA]</scope>
    <source>
        <strain evidence="1 2">MHpl1</strain>
    </source>
</reference>
<proteinExistence type="predicted"/>
<evidence type="ECO:0000313" key="2">
    <source>
        <dbReference type="Proteomes" id="UP000268014"/>
    </source>
</evidence>
<keyword evidence="2" id="KW-1185">Reference proteome</keyword>
<protein>
    <submittedName>
        <fullName evidence="3">Transposase</fullName>
    </submittedName>
</protein>
<organism evidence="3">
    <name type="scientific">Haemonchus placei</name>
    <name type="common">Barber's pole worm</name>
    <dbReference type="NCBI Taxonomy" id="6290"/>
    <lineage>
        <taxon>Eukaryota</taxon>
        <taxon>Metazoa</taxon>
        <taxon>Ecdysozoa</taxon>
        <taxon>Nematoda</taxon>
        <taxon>Chromadorea</taxon>
        <taxon>Rhabditida</taxon>
        <taxon>Rhabditina</taxon>
        <taxon>Rhabditomorpha</taxon>
        <taxon>Strongyloidea</taxon>
        <taxon>Trichostrongylidae</taxon>
        <taxon>Haemonchus</taxon>
    </lineage>
</organism>
<dbReference type="WBParaSite" id="HPLM_0000113201-mRNA-1">
    <property type="protein sequence ID" value="HPLM_0000113201-mRNA-1"/>
    <property type="gene ID" value="HPLM_0000113201"/>
</dbReference>
<sequence length="132" mass="15208">MSCFLSMMPYPQSMGFSELRMSNDKLHPVGKNSRQRDRLSPEWSRVVDIDTAISGEALNDNRKGADQVVVDRPREAYLTSMIDGNKRQSSCRWLTCSLFFVIFHGDQSPKDTPWSWILFGIEKDTGVLWYEP</sequence>
<reference evidence="3" key="1">
    <citation type="submission" date="2017-02" db="UniProtKB">
        <authorList>
            <consortium name="WormBaseParasite"/>
        </authorList>
    </citation>
    <scope>IDENTIFICATION</scope>
</reference>
<dbReference type="AlphaFoldDB" id="A0A0N4VV15"/>
<evidence type="ECO:0000313" key="3">
    <source>
        <dbReference type="WBParaSite" id="HPLM_0000113201-mRNA-1"/>
    </source>
</evidence>
<name>A0A0N4VV15_HAEPC</name>
<evidence type="ECO:0000313" key="1">
    <source>
        <dbReference type="EMBL" id="VDO08041.1"/>
    </source>
</evidence>